<evidence type="ECO:0000313" key="3">
    <source>
        <dbReference type="EMBL" id="PVH27912.1"/>
    </source>
</evidence>
<comment type="caution">
    <text evidence="3">The sequence shown here is derived from an EMBL/GenBank/DDBJ whole genome shotgun (WGS) entry which is preliminary data.</text>
</comment>
<gene>
    <name evidence="3" type="ORF">DDE20_15510</name>
</gene>
<evidence type="ECO:0000256" key="1">
    <source>
        <dbReference type="SAM" id="MobiDB-lite"/>
    </source>
</evidence>
<dbReference type="PROSITE" id="PS51257">
    <property type="entry name" value="PROKAR_LIPOPROTEIN"/>
    <property type="match status" value="1"/>
</dbReference>
<dbReference type="Proteomes" id="UP000245911">
    <property type="component" value="Unassembled WGS sequence"/>
</dbReference>
<sequence length="175" mass="18733">MTIFRLCAFALLTILALTACSRSGEGPFLMNAASPGDSPDEFSIVPTAPLEAPPNFSELPTPTPGGSNRVDPDARALAVAALGGRVSAEAGGIPAADAGLVRYAARAGSTEDIRATLAAEDLQFRRNNSPRVLERMFNTNVYRQAYAEQILDPQEELRRWRERGVRTPSAPPPGR</sequence>
<dbReference type="RefSeq" id="WP_116559434.1">
    <property type="nucleotide sequence ID" value="NZ_JBLWXM010000002.1"/>
</dbReference>
<proteinExistence type="predicted"/>
<keyword evidence="2" id="KW-0732">Signal</keyword>
<dbReference type="AlphaFoldDB" id="A0A2T8HRE2"/>
<dbReference type="InterPro" id="IPR021395">
    <property type="entry name" value="DUF3035"/>
</dbReference>
<evidence type="ECO:0000313" key="4">
    <source>
        <dbReference type="Proteomes" id="UP000245911"/>
    </source>
</evidence>
<feature type="region of interest" description="Disordered" evidence="1">
    <location>
        <begin position="49"/>
        <end position="71"/>
    </location>
</feature>
<keyword evidence="4" id="KW-1185">Reference proteome</keyword>
<protein>
    <submittedName>
        <fullName evidence="3">DUF3035 domain-containing protein</fullName>
    </submittedName>
</protein>
<reference evidence="3 4" key="1">
    <citation type="submission" date="2018-04" db="EMBL/GenBank/DDBJ databases">
        <title>Pararhodobacter oceanense sp. nov., isolated from marine intertidal sediment.</title>
        <authorList>
            <person name="Wang X.-L."/>
            <person name="Du Z.-J."/>
        </authorList>
    </citation>
    <scope>NUCLEOTIDE SEQUENCE [LARGE SCALE GENOMIC DNA]</scope>
    <source>
        <strain evidence="3 4">AM505</strain>
    </source>
</reference>
<organism evidence="3 4">
    <name type="scientific">Pararhodobacter oceanensis</name>
    <dbReference type="NCBI Taxonomy" id="2172121"/>
    <lineage>
        <taxon>Bacteria</taxon>
        <taxon>Pseudomonadati</taxon>
        <taxon>Pseudomonadota</taxon>
        <taxon>Alphaproteobacteria</taxon>
        <taxon>Rhodobacterales</taxon>
        <taxon>Paracoccaceae</taxon>
        <taxon>Pararhodobacter</taxon>
    </lineage>
</organism>
<feature type="signal peptide" evidence="2">
    <location>
        <begin position="1"/>
        <end position="19"/>
    </location>
</feature>
<dbReference type="OrthoDB" id="7876689at2"/>
<accession>A0A2T8HRE2</accession>
<name>A0A2T8HRE2_9RHOB</name>
<dbReference type="Pfam" id="PF11233">
    <property type="entry name" value="DUF3035"/>
    <property type="match status" value="1"/>
</dbReference>
<dbReference type="EMBL" id="QDKM01000008">
    <property type="protein sequence ID" value="PVH27912.1"/>
    <property type="molecule type" value="Genomic_DNA"/>
</dbReference>
<feature type="chain" id="PRO_5015781849" evidence="2">
    <location>
        <begin position="20"/>
        <end position="175"/>
    </location>
</feature>
<evidence type="ECO:0000256" key="2">
    <source>
        <dbReference type="SAM" id="SignalP"/>
    </source>
</evidence>